<evidence type="ECO:0000256" key="4">
    <source>
        <dbReference type="SAM" id="Phobius"/>
    </source>
</evidence>
<dbReference type="InterPro" id="IPR020846">
    <property type="entry name" value="MFS_dom"/>
</dbReference>
<evidence type="ECO:0000256" key="2">
    <source>
        <dbReference type="ARBA" id="ARBA00006727"/>
    </source>
</evidence>
<dbReference type="EMBL" id="JAACJO010000065">
    <property type="protein sequence ID" value="KAF5344396.1"/>
    <property type="molecule type" value="Genomic_DNA"/>
</dbReference>
<comment type="subcellular location">
    <subcellularLocation>
        <location evidence="1">Membrane</location>
        <topology evidence="1">Multi-pass membrane protein</topology>
    </subcellularLocation>
</comment>
<feature type="transmembrane region" description="Helical" evidence="4">
    <location>
        <begin position="412"/>
        <end position="433"/>
    </location>
</feature>
<name>A0A8H5FPI9_9AGAR</name>
<feature type="transmembrane region" description="Helical" evidence="4">
    <location>
        <begin position="294"/>
        <end position="317"/>
    </location>
</feature>
<keyword evidence="7" id="KW-1185">Reference proteome</keyword>
<feature type="transmembrane region" description="Helical" evidence="4">
    <location>
        <begin position="92"/>
        <end position="110"/>
    </location>
</feature>
<keyword evidence="4" id="KW-0812">Transmembrane</keyword>
<dbReference type="InterPro" id="IPR050327">
    <property type="entry name" value="Proton-linked_MCT"/>
</dbReference>
<reference evidence="6 7" key="1">
    <citation type="journal article" date="2020" name="ISME J.">
        <title>Uncovering the hidden diversity of litter-decomposition mechanisms in mushroom-forming fungi.</title>
        <authorList>
            <person name="Floudas D."/>
            <person name="Bentzer J."/>
            <person name="Ahren D."/>
            <person name="Johansson T."/>
            <person name="Persson P."/>
            <person name="Tunlid A."/>
        </authorList>
    </citation>
    <scope>NUCLEOTIDE SEQUENCE [LARGE SCALE GENOMIC DNA]</scope>
    <source>
        <strain evidence="6 7">CBS 146.42</strain>
    </source>
</reference>
<accession>A0A8H5FPI9</accession>
<feature type="transmembrane region" description="Helical" evidence="4">
    <location>
        <begin position="146"/>
        <end position="169"/>
    </location>
</feature>
<gene>
    <name evidence="6" type="ORF">D9756_011351</name>
</gene>
<comment type="similarity">
    <text evidence="2">Belongs to the major facilitator superfamily. Monocarboxylate porter (TC 2.A.1.13) family.</text>
</comment>
<dbReference type="OrthoDB" id="6499973at2759"/>
<proteinExistence type="inferred from homology"/>
<feature type="transmembrane region" description="Helical" evidence="4">
    <location>
        <begin position="259"/>
        <end position="282"/>
    </location>
</feature>
<feature type="transmembrane region" description="Helical" evidence="4">
    <location>
        <begin position="181"/>
        <end position="200"/>
    </location>
</feature>
<feature type="transmembrane region" description="Helical" evidence="4">
    <location>
        <begin position="349"/>
        <end position="373"/>
    </location>
</feature>
<evidence type="ECO:0000256" key="3">
    <source>
        <dbReference type="SAM" id="MobiDB-lite"/>
    </source>
</evidence>
<keyword evidence="4" id="KW-1133">Transmembrane helix</keyword>
<dbReference type="PANTHER" id="PTHR11360:SF319">
    <property type="entry name" value="MAJOR FACILITATOR SUPERFAMILY (MFS) PROFILE DOMAIN-CONTAINING PROTEIN"/>
    <property type="match status" value="1"/>
</dbReference>
<evidence type="ECO:0000313" key="6">
    <source>
        <dbReference type="EMBL" id="KAF5344396.1"/>
    </source>
</evidence>
<evidence type="ECO:0000259" key="5">
    <source>
        <dbReference type="PROSITE" id="PS50850"/>
    </source>
</evidence>
<keyword evidence="4" id="KW-0472">Membrane</keyword>
<dbReference type="InterPro" id="IPR011701">
    <property type="entry name" value="MFS"/>
</dbReference>
<feature type="transmembrane region" description="Helical" evidence="4">
    <location>
        <begin position="122"/>
        <end position="140"/>
    </location>
</feature>
<organism evidence="6 7">
    <name type="scientific">Leucocoprinus leucothites</name>
    <dbReference type="NCBI Taxonomy" id="201217"/>
    <lineage>
        <taxon>Eukaryota</taxon>
        <taxon>Fungi</taxon>
        <taxon>Dikarya</taxon>
        <taxon>Basidiomycota</taxon>
        <taxon>Agaricomycotina</taxon>
        <taxon>Agaricomycetes</taxon>
        <taxon>Agaricomycetidae</taxon>
        <taxon>Agaricales</taxon>
        <taxon>Agaricineae</taxon>
        <taxon>Agaricaceae</taxon>
        <taxon>Leucocoprinus</taxon>
    </lineage>
</organism>
<dbReference type="Proteomes" id="UP000559027">
    <property type="component" value="Unassembled WGS sequence"/>
</dbReference>
<dbReference type="GO" id="GO:0022857">
    <property type="term" value="F:transmembrane transporter activity"/>
    <property type="evidence" value="ECO:0007669"/>
    <property type="project" value="InterPro"/>
</dbReference>
<dbReference type="InterPro" id="IPR036259">
    <property type="entry name" value="MFS_trans_sf"/>
</dbReference>
<sequence length="446" mass="48245">MGISSLEHVTSCGPEDPEKGLDNSVADEGENSIIKPSIDRTAHPDGGLRAWGVVLGAFFIQFCSYGYIFFSYCLMTDYYTRIYMTAYSASSIAWIGSVSPFLLFAIGLFVGRLYDRGYCMHLVYGGALLISLSLFMLSLIKHNQYYGAFLCQGVGVGLGGGMIYLPSLVIVSQYFDKKRAVAMPIVTAGASLGAVVSPIMLNSLLQRPNMTFAIVSSIYASLITAILILACYLMKPRFAPPKSYANYSESLRRFSRDTAFVTVTIGLALFGLGVLFPLFFLQLAAIENGLSKEFAFYSLVILNGCGFFGRIACAFLTRRIGVDTLAMVSIVVCGGVVFAFMAIRSVLSVVFVGVVFGFFWGIFVATCSPLVAMLTDNMEEIGLRLGTAFAFAGLAELIGPPIMGALRSGNHWWRPAVFSGTLLIATGACILAVRIISRRRKVSSTA</sequence>
<dbReference type="Gene3D" id="1.20.1250.20">
    <property type="entry name" value="MFS general substrate transporter like domains"/>
    <property type="match status" value="1"/>
</dbReference>
<feature type="domain" description="Major facilitator superfamily (MFS) profile" evidence="5">
    <location>
        <begin position="50"/>
        <end position="440"/>
    </location>
</feature>
<comment type="caution">
    <text evidence="6">The sequence shown here is derived from an EMBL/GenBank/DDBJ whole genome shotgun (WGS) entry which is preliminary data.</text>
</comment>
<protein>
    <recommendedName>
        <fullName evidence="5">Major facilitator superfamily (MFS) profile domain-containing protein</fullName>
    </recommendedName>
</protein>
<evidence type="ECO:0000313" key="7">
    <source>
        <dbReference type="Proteomes" id="UP000559027"/>
    </source>
</evidence>
<dbReference type="Pfam" id="PF07690">
    <property type="entry name" value="MFS_1"/>
    <property type="match status" value="1"/>
</dbReference>
<feature type="transmembrane region" description="Helical" evidence="4">
    <location>
        <begin position="385"/>
        <end position="406"/>
    </location>
</feature>
<dbReference type="PANTHER" id="PTHR11360">
    <property type="entry name" value="MONOCARBOXYLATE TRANSPORTER"/>
    <property type="match status" value="1"/>
</dbReference>
<dbReference type="SUPFAM" id="SSF103473">
    <property type="entry name" value="MFS general substrate transporter"/>
    <property type="match status" value="1"/>
</dbReference>
<evidence type="ECO:0000256" key="1">
    <source>
        <dbReference type="ARBA" id="ARBA00004141"/>
    </source>
</evidence>
<dbReference type="PROSITE" id="PS50850">
    <property type="entry name" value="MFS"/>
    <property type="match status" value="1"/>
</dbReference>
<dbReference type="GO" id="GO:0016020">
    <property type="term" value="C:membrane"/>
    <property type="evidence" value="ECO:0007669"/>
    <property type="project" value="UniProtKB-SubCell"/>
</dbReference>
<feature type="region of interest" description="Disordered" evidence="3">
    <location>
        <begin position="1"/>
        <end position="21"/>
    </location>
</feature>
<dbReference type="AlphaFoldDB" id="A0A8H5FPI9"/>
<feature type="transmembrane region" description="Helical" evidence="4">
    <location>
        <begin position="50"/>
        <end position="72"/>
    </location>
</feature>
<feature type="transmembrane region" description="Helical" evidence="4">
    <location>
        <begin position="212"/>
        <end position="234"/>
    </location>
</feature>
<feature type="transmembrane region" description="Helical" evidence="4">
    <location>
        <begin position="324"/>
        <end position="343"/>
    </location>
</feature>